<dbReference type="Gene3D" id="3.10.100.10">
    <property type="entry name" value="Mannose-Binding Protein A, subunit A"/>
    <property type="match status" value="1"/>
</dbReference>
<gene>
    <name evidence="1" type="ORF">PMAYCL1PPCAC_03982</name>
</gene>
<dbReference type="InterPro" id="IPR016187">
    <property type="entry name" value="CTDL_fold"/>
</dbReference>
<name>A0AAN4Z3B3_9BILA</name>
<dbReference type="CDD" id="cd00037">
    <property type="entry name" value="CLECT"/>
    <property type="match status" value="1"/>
</dbReference>
<dbReference type="EMBL" id="BTRK01000001">
    <property type="protein sequence ID" value="GMR33787.1"/>
    <property type="molecule type" value="Genomic_DNA"/>
</dbReference>
<reference evidence="2" key="1">
    <citation type="submission" date="2022-10" db="EMBL/GenBank/DDBJ databases">
        <title>Genome assembly of Pristionchus species.</title>
        <authorList>
            <person name="Yoshida K."/>
            <person name="Sommer R.J."/>
        </authorList>
    </citation>
    <scope>NUCLEOTIDE SEQUENCE [LARGE SCALE GENOMIC DNA]</scope>
    <source>
        <strain evidence="2">RS5460</strain>
    </source>
</reference>
<dbReference type="Proteomes" id="UP001328107">
    <property type="component" value="Unassembled WGS sequence"/>
</dbReference>
<comment type="caution">
    <text evidence="1">The sequence shown here is derived from an EMBL/GenBank/DDBJ whole genome shotgun (WGS) entry which is preliminary data.</text>
</comment>
<dbReference type="InterPro" id="IPR016186">
    <property type="entry name" value="C-type_lectin-like/link_sf"/>
</dbReference>
<sequence length="257" mass="29571">YSCESMPDWIISLESVITIEIDDSCNLSIYFSSDLSNGHSVYSFDRIAVLASGRNGNLQNRLKRKTMIEIHDVSNVTLNMNLTFDWEDPGSIRVLTRKGGEINEFDENGTYTKTLITNYLEIQWLPQSTLYASEVIKNNDNIYIDIQISYTNNDYRCPHGYSLVAPTDNESWCYTIVWYIPPNRFTYEAAGAYCDALGDSLPIVASQEINHALALFAHKHLALDYIWLAMYCDYDSDKFMWQDDQPLNYYAFERGQG</sequence>
<dbReference type="AlphaFoldDB" id="A0AAN4Z3B3"/>
<organism evidence="1 2">
    <name type="scientific">Pristionchus mayeri</name>
    <dbReference type="NCBI Taxonomy" id="1317129"/>
    <lineage>
        <taxon>Eukaryota</taxon>
        <taxon>Metazoa</taxon>
        <taxon>Ecdysozoa</taxon>
        <taxon>Nematoda</taxon>
        <taxon>Chromadorea</taxon>
        <taxon>Rhabditida</taxon>
        <taxon>Rhabditina</taxon>
        <taxon>Diplogasteromorpha</taxon>
        <taxon>Diplogasteroidea</taxon>
        <taxon>Neodiplogasteridae</taxon>
        <taxon>Pristionchus</taxon>
    </lineage>
</organism>
<protein>
    <recommendedName>
        <fullName evidence="3">C-type lectin</fullName>
    </recommendedName>
</protein>
<feature type="non-terminal residue" evidence="1">
    <location>
        <position position="257"/>
    </location>
</feature>
<evidence type="ECO:0000313" key="2">
    <source>
        <dbReference type="Proteomes" id="UP001328107"/>
    </source>
</evidence>
<keyword evidence="2" id="KW-1185">Reference proteome</keyword>
<feature type="non-terminal residue" evidence="1">
    <location>
        <position position="1"/>
    </location>
</feature>
<accession>A0AAN4Z3B3</accession>
<dbReference type="SUPFAM" id="SSF56436">
    <property type="entry name" value="C-type lectin-like"/>
    <property type="match status" value="1"/>
</dbReference>
<evidence type="ECO:0008006" key="3">
    <source>
        <dbReference type="Google" id="ProtNLM"/>
    </source>
</evidence>
<proteinExistence type="predicted"/>
<evidence type="ECO:0000313" key="1">
    <source>
        <dbReference type="EMBL" id="GMR33787.1"/>
    </source>
</evidence>